<feature type="transmembrane region" description="Helical" evidence="1">
    <location>
        <begin position="236"/>
        <end position="258"/>
    </location>
</feature>
<name>A0A6J7M5J4_9ZZZZ</name>
<feature type="transmembrane region" description="Helical" evidence="1">
    <location>
        <begin position="94"/>
        <end position="114"/>
    </location>
</feature>
<dbReference type="Pfam" id="PF00892">
    <property type="entry name" value="EamA"/>
    <property type="match status" value="1"/>
</dbReference>
<feature type="domain" description="EamA" evidence="2">
    <location>
        <begin position="7"/>
        <end position="135"/>
    </location>
</feature>
<proteinExistence type="predicted"/>
<feature type="transmembrane region" description="Helical" evidence="1">
    <location>
        <begin position="64"/>
        <end position="87"/>
    </location>
</feature>
<feature type="transmembrane region" description="Helical" evidence="1">
    <location>
        <begin position="120"/>
        <end position="138"/>
    </location>
</feature>
<feature type="transmembrane region" description="Helical" evidence="1">
    <location>
        <begin position="6"/>
        <end position="25"/>
    </location>
</feature>
<reference evidence="3" key="1">
    <citation type="submission" date="2020-05" db="EMBL/GenBank/DDBJ databases">
        <authorList>
            <person name="Chiriac C."/>
            <person name="Salcher M."/>
            <person name="Ghai R."/>
            <person name="Kavagutti S V."/>
        </authorList>
    </citation>
    <scope>NUCLEOTIDE SEQUENCE</scope>
</reference>
<feature type="transmembrane region" description="Helical" evidence="1">
    <location>
        <begin position="37"/>
        <end position="58"/>
    </location>
</feature>
<keyword evidence="1" id="KW-0812">Transmembrane</keyword>
<organism evidence="3">
    <name type="scientific">freshwater metagenome</name>
    <dbReference type="NCBI Taxonomy" id="449393"/>
    <lineage>
        <taxon>unclassified sequences</taxon>
        <taxon>metagenomes</taxon>
        <taxon>ecological metagenomes</taxon>
    </lineage>
</organism>
<dbReference type="SUPFAM" id="SSF103481">
    <property type="entry name" value="Multidrug resistance efflux transporter EmrE"/>
    <property type="match status" value="2"/>
</dbReference>
<dbReference type="GO" id="GO:0016020">
    <property type="term" value="C:membrane"/>
    <property type="evidence" value="ECO:0007669"/>
    <property type="project" value="InterPro"/>
</dbReference>
<feature type="transmembrane region" description="Helical" evidence="1">
    <location>
        <begin position="179"/>
        <end position="199"/>
    </location>
</feature>
<dbReference type="EMBL" id="CAFBNE010000266">
    <property type="protein sequence ID" value="CAB4976036.1"/>
    <property type="molecule type" value="Genomic_DNA"/>
</dbReference>
<dbReference type="AlphaFoldDB" id="A0A6J7M5J4"/>
<feature type="transmembrane region" description="Helical" evidence="1">
    <location>
        <begin position="150"/>
        <end position="173"/>
    </location>
</feature>
<accession>A0A6J7M5J4</accession>
<keyword evidence="1" id="KW-1133">Transmembrane helix</keyword>
<feature type="transmembrane region" description="Helical" evidence="1">
    <location>
        <begin position="211"/>
        <end position="230"/>
    </location>
</feature>
<evidence type="ECO:0000259" key="2">
    <source>
        <dbReference type="Pfam" id="PF00892"/>
    </source>
</evidence>
<protein>
    <submittedName>
        <fullName evidence="3">Unannotated protein</fullName>
    </submittedName>
</protein>
<evidence type="ECO:0000313" key="3">
    <source>
        <dbReference type="EMBL" id="CAB4976036.1"/>
    </source>
</evidence>
<feature type="transmembrane region" description="Helical" evidence="1">
    <location>
        <begin position="265"/>
        <end position="283"/>
    </location>
</feature>
<keyword evidence="1" id="KW-0472">Membrane</keyword>
<gene>
    <name evidence="3" type="ORF">UFOPK3772_03691</name>
</gene>
<dbReference type="InterPro" id="IPR000620">
    <property type="entry name" value="EamA_dom"/>
</dbReference>
<sequence>MVNRMLSIVAGFITAVIFAVGMIAAARASRSIGAVQVVAVSSSIGLVIVVPWCLISGIPTLDGGQLALMVLAGIVNVLGFRCTYAALRFGKVGLVAPIVAAEGAVAAIISAFLGQSIAPLVAFLLVVITGGIVIAARSQDPAPFDHERPLKAAGLATLGAISFGISLFAVGILSAQVSLPWVLLPGRVVGVFAIALPLLAMSRLSVPRSAWPILVLLACCDLAGIAAYSVGAQENLAVTAVISSQMAPIAAVMAFFLFRERMGRGQITGLVVIVIGMSVLGVVQ</sequence>
<dbReference type="InterPro" id="IPR037185">
    <property type="entry name" value="EmrE-like"/>
</dbReference>
<evidence type="ECO:0000256" key="1">
    <source>
        <dbReference type="SAM" id="Phobius"/>
    </source>
</evidence>